<name>A0A1M4WL13_9CLOT</name>
<accession>A0A1M4WL13</accession>
<evidence type="ECO:0000313" key="1">
    <source>
        <dbReference type="EMBL" id="SHE81652.1"/>
    </source>
</evidence>
<reference evidence="1 2" key="1">
    <citation type="submission" date="2016-11" db="EMBL/GenBank/DDBJ databases">
        <authorList>
            <person name="Jaros S."/>
            <person name="Januszkiewicz K."/>
            <person name="Wedrychowicz H."/>
        </authorList>
    </citation>
    <scope>NUCLEOTIDE SEQUENCE [LARGE SCALE GENOMIC DNA]</scope>
    <source>
        <strain evidence="1 2">DSM 17459</strain>
    </source>
</reference>
<dbReference type="OrthoDB" id="2084516at2"/>
<gene>
    <name evidence="1" type="ORF">SAMN02745158_01657</name>
</gene>
<dbReference type="AlphaFoldDB" id="A0A1M4WL13"/>
<organism evidence="1 2">
    <name type="scientific">Lactonifactor longoviformis DSM 17459</name>
    <dbReference type="NCBI Taxonomy" id="1122155"/>
    <lineage>
        <taxon>Bacteria</taxon>
        <taxon>Bacillati</taxon>
        <taxon>Bacillota</taxon>
        <taxon>Clostridia</taxon>
        <taxon>Eubacteriales</taxon>
        <taxon>Clostridiaceae</taxon>
        <taxon>Lactonifactor</taxon>
    </lineage>
</organism>
<dbReference type="EMBL" id="FQVI01000006">
    <property type="protein sequence ID" value="SHE81652.1"/>
    <property type="molecule type" value="Genomic_DNA"/>
</dbReference>
<proteinExistence type="predicted"/>
<dbReference type="RefSeq" id="WP_072850751.1">
    <property type="nucleotide sequence ID" value="NZ_FQVI01000006.1"/>
</dbReference>
<dbReference type="Proteomes" id="UP000184245">
    <property type="component" value="Unassembled WGS sequence"/>
</dbReference>
<keyword evidence="2" id="KW-1185">Reference proteome</keyword>
<dbReference type="STRING" id="1122155.SAMN02745158_01657"/>
<sequence>MFRLMGTLYKNSKILKDTVICDETGNRRTQKVFNSLEAICYSFDLEKPIWLESNLSDFKRHSKTRFYQDNFIEDIDFDYLEIRVIEED</sequence>
<evidence type="ECO:0000313" key="2">
    <source>
        <dbReference type="Proteomes" id="UP000184245"/>
    </source>
</evidence>
<protein>
    <submittedName>
        <fullName evidence="1">Uncharacterized protein</fullName>
    </submittedName>
</protein>